<sequence length="252" mass="26801">MYPGLVELRLANVEKLTDGALRAIAQHLPKLHLLDLQASRGISDSGVIELAQKCTALKALNLCETSITDAAITAIANNCGDLEALVLQNCENLTDAALQVVTLPKLTKLYLDDCPAISDAGLIELSRQCTALKSLSIRSTSITDAAVSAVARNCPDLEELQVENSQVTDESIISLLQHCAHLTQLDFDRTGITLISDAGVVELVQKCTALKHLDLSGNLITDAAITAIANNCGDLEELVVENCDSITDAALR</sequence>
<dbReference type="PANTHER" id="PTHR13318">
    <property type="entry name" value="PARTNER OF PAIRED, ISOFORM B-RELATED"/>
    <property type="match status" value="1"/>
</dbReference>
<dbReference type="AlphaFoldDB" id="F0YE28"/>
<name>F0YE28_AURAN</name>
<protein>
    <recommendedName>
        <fullName evidence="1">F-box/LRR-repeat protein 15-like leucin rich repeat domain-containing protein</fullName>
    </recommendedName>
</protein>
<dbReference type="GO" id="GO:0019005">
    <property type="term" value="C:SCF ubiquitin ligase complex"/>
    <property type="evidence" value="ECO:0007669"/>
    <property type="project" value="TreeGrafter"/>
</dbReference>
<dbReference type="InterPro" id="IPR001611">
    <property type="entry name" value="Leu-rich_rpt"/>
</dbReference>
<dbReference type="SUPFAM" id="SSF52047">
    <property type="entry name" value="RNI-like"/>
    <property type="match status" value="1"/>
</dbReference>
<evidence type="ECO:0000313" key="2">
    <source>
        <dbReference type="EMBL" id="EGB06650.1"/>
    </source>
</evidence>
<dbReference type="RefSeq" id="XP_009038821.1">
    <property type="nucleotide sequence ID" value="XM_009040573.1"/>
</dbReference>
<dbReference type="GeneID" id="20220642"/>
<dbReference type="Pfam" id="PF13516">
    <property type="entry name" value="LRR_6"/>
    <property type="match status" value="1"/>
</dbReference>
<dbReference type="KEGG" id="aaf:AURANDRAFT_28949"/>
<dbReference type="InParanoid" id="F0YE28"/>
<dbReference type="InterPro" id="IPR057207">
    <property type="entry name" value="FBXL15_LRR"/>
</dbReference>
<accession>F0YE28</accession>
<dbReference type="GO" id="GO:0031146">
    <property type="term" value="P:SCF-dependent proteasomal ubiquitin-dependent protein catabolic process"/>
    <property type="evidence" value="ECO:0007669"/>
    <property type="project" value="TreeGrafter"/>
</dbReference>
<dbReference type="Pfam" id="PF25372">
    <property type="entry name" value="DUF7885"/>
    <property type="match status" value="1"/>
</dbReference>
<reference evidence="2 3" key="1">
    <citation type="journal article" date="2011" name="Proc. Natl. Acad. Sci. U.S.A.">
        <title>Niche of harmful alga Aureococcus anophagefferens revealed through ecogenomics.</title>
        <authorList>
            <person name="Gobler C.J."/>
            <person name="Berry D.L."/>
            <person name="Dyhrman S.T."/>
            <person name="Wilhelm S.W."/>
            <person name="Salamov A."/>
            <person name="Lobanov A.V."/>
            <person name="Zhang Y."/>
            <person name="Collier J.L."/>
            <person name="Wurch L.L."/>
            <person name="Kustka A.B."/>
            <person name="Dill B.D."/>
            <person name="Shah M."/>
            <person name="VerBerkmoes N.C."/>
            <person name="Kuo A."/>
            <person name="Terry A."/>
            <person name="Pangilinan J."/>
            <person name="Lindquist E.A."/>
            <person name="Lucas S."/>
            <person name="Paulsen I.T."/>
            <person name="Hattenrath-Lehmann T.K."/>
            <person name="Talmage S.C."/>
            <person name="Walker E.A."/>
            <person name="Koch F."/>
            <person name="Burson A.M."/>
            <person name="Marcoval M.A."/>
            <person name="Tang Y.Z."/>
            <person name="Lecleir G.R."/>
            <person name="Coyne K.J."/>
            <person name="Berg G.M."/>
            <person name="Bertrand E.M."/>
            <person name="Saito M.A."/>
            <person name="Gladyshev V.N."/>
            <person name="Grigoriev I.V."/>
        </authorList>
    </citation>
    <scope>NUCLEOTIDE SEQUENCE [LARGE SCALE GENOMIC DNA]</scope>
    <source>
        <strain evidence="3">CCMP 1984</strain>
    </source>
</reference>
<dbReference type="InterPro" id="IPR032675">
    <property type="entry name" value="LRR_dom_sf"/>
</dbReference>
<dbReference type="InterPro" id="IPR006553">
    <property type="entry name" value="Leu-rich_rpt_Cys-con_subtyp"/>
</dbReference>
<feature type="non-terminal residue" evidence="2">
    <location>
        <position position="252"/>
    </location>
</feature>
<evidence type="ECO:0000259" key="1">
    <source>
        <dbReference type="Pfam" id="PF25372"/>
    </source>
</evidence>
<organism evidence="3">
    <name type="scientific">Aureococcus anophagefferens</name>
    <name type="common">Harmful bloom alga</name>
    <dbReference type="NCBI Taxonomy" id="44056"/>
    <lineage>
        <taxon>Eukaryota</taxon>
        <taxon>Sar</taxon>
        <taxon>Stramenopiles</taxon>
        <taxon>Ochrophyta</taxon>
        <taxon>Pelagophyceae</taxon>
        <taxon>Pelagomonadales</taxon>
        <taxon>Pelagomonadaceae</taxon>
        <taxon>Aureococcus</taxon>
    </lineage>
</organism>
<dbReference type="eggNOG" id="KOG4341">
    <property type="taxonomic scope" value="Eukaryota"/>
</dbReference>
<dbReference type="SMART" id="SM00367">
    <property type="entry name" value="LRR_CC"/>
    <property type="match status" value="10"/>
</dbReference>
<dbReference type="Proteomes" id="UP000002729">
    <property type="component" value="Unassembled WGS sequence"/>
</dbReference>
<proteinExistence type="predicted"/>
<gene>
    <name evidence="2" type="ORF">AURANDRAFT_28949</name>
</gene>
<keyword evidence="3" id="KW-1185">Reference proteome</keyword>
<dbReference type="OrthoDB" id="550575at2759"/>
<feature type="domain" description="F-box/LRR-repeat protein 15-like leucin rich repeat" evidence="1">
    <location>
        <begin position="5"/>
        <end position="151"/>
    </location>
</feature>
<dbReference type="Gene3D" id="3.80.10.10">
    <property type="entry name" value="Ribonuclease Inhibitor"/>
    <property type="match status" value="2"/>
</dbReference>
<dbReference type="EMBL" id="GL833134">
    <property type="protein sequence ID" value="EGB06650.1"/>
    <property type="molecule type" value="Genomic_DNA"/>
</dbReference>
<evidence type="ECO:0000313" key="3">
    <source>
        <dbReference type="Proteomes" id="UP000002729"/>
    </source>
</evidence>
<dbReference type="PANTHER" id="PTHR13318:SF95">
    <property type="entry name" value="F-BOX PROTEIN YLR352W"/>
    <property type="match status" value="1"/>
</dbReference>
<dbReference type="OMA" id="KLSKCSW"/>